<evidence type="ECO:0000256" key="1">
    <source>
        <dbReference type="SAM" id="MobiDB-lite"/>
    </source>
</evidence>
<dbReference type="Proteomes" id="UP001152795">
    <property type="component" value="Unassembled WGS sequence"/>
</dbReference>
<protein>
    <submittedName>
        <fullName evidence="2">Uncharacterized protein</fullName>
    </submittedName>
</protein>
<keyword evidence="3" id="KW-1185">Reference proteome</keyword>
<accession>A0A6S7G091</accession>
<feature type="region of interest" description="Disordered" evidence="1">
    <location>
        <begin position="1"/>
        <end position="47"/>
    </location>
</feature>
<sequence length="183" mass="21385">MDLSPTKEQCRNENKLQPFNSFQFHRSPRSSQLRFSSRQDVTPSPEVDTDITILNETPKEKADRLLQEANKRDIALMATSSRATTRYAALYAASKNRGLDASLERNLTNLEAVKNKKVRMIQQTQEIVKDDFKKTKKVSLRREKQFVKYKSESYIYEKRRTSCDGHCRYVKLPPIHLRKMNSL</sequence>
<dbReference type="EMBL" id="CACRXK020000831">
    <property type="protein sequence ID" value="CAB3985125.1"/>
    <property type="molecule type" value="Genomic_DNA"/>
</dbReference>
<dbReference type="AlphaFoldDB" id="A0A6S7G091"/>
<evidence type="ECO:0000313" key="2">
    <source>
        <dbReference type="EMBL" id="CAB3985125.1"/>
    </source>
</evidence>
<organism evidence="2 3">
    <name type="scientific">Paramuricea clavata</name>
    <name type="common">Red gorgonian</name>
    <name type="synonym">Violescent sea-whip</name>
    <dbReference type="NCBI Taxonomy" id="317549"/>
    <lineage>
        <taxon>Eukaryota</taxon>
        <taxon>Metazoa</taxon>
        <taxon>Cnidaria</taxon>
        <taxon>Anthozoa</taxon>
        <taxon>Octocorallia</taxon>
        <taxon>Malacalcyonacea</taxon>
        <taxon>Plexauridae</taxon>
        <taxon>Paramuricea</taxon>
    </lineage>
</organism>
<gene>
    <name evidence="2" type="ORF">PACLA_8A004014</name>
</gene>
<reference evidence="2" key="1">
    <citation type="submission" date="2020-04" db="EMBL/GenBank/DDBJ databases">
        <authorList>
            <person name="Alioto T."/>
            <person name="Alioto T."/>
            <person name="Gomez Garrido J."/>
        </authorList>
    </citation>
    <scope>NUCLEOTIDE SEQUENCE</scope>
    <source>
        <strain evidence="2">A484AB</strain>
    </source>
</reference>
<feature type="compositionally biased region" description="Polar residues" evidence="1">
    <location>
        <begin position="15"/>
        <end position="42"/>
    </location>
</feature>
<name>A0A6S7G091_PARCT</name>
<proteinExistence type="predicted"/>
<comment type="caution">
    <text evidence="2">The sequence shown here is derived from an EMBL/GenBank/DDBJ whole genome shotgun (WGS) entry which is preliminary data.</text>
</comment>
<evidence type="ECO:0000313" key="3">
    <source>
        <dbReference type="Proteomes" id="UP001152795"/>
    </source>
</evidence>